<evidence type="ECO:0008006" key="3">
    <source>
        <dbReference type="Google" id="ProtNLM"/>
    </source>
</evidence>
<dbReference type="EMBL" id="CP021983">
    <property type="protein sequence ID" value="ASC70720.1"/>
    <property type="molecule type" value="Genomic_DNA"/>
</dbReference>
<organism evidence="1 2">
    <name type="scientific">Halomicronema hongdechloris C2206</name>
    <dbReference type="NCBI Taxonomy" id="1641165"/>
    <lineage>
        <taxon>Bacteria</taxon>
        <taxon>Bacillati</taxon>
        <taxon>Cyanobacteriota</taxon>
        <taxon>Cyanophyceae</taxon>
        <taxon>Nodosilineales</taxon>
        <taxon>Nodosilineaceae</taxon>
        <taxon>Halomicronema</taxon>
    </lineage>
</organism>
<dbReference type="Proteomes" id="UP000191901">
    <property type="component" value="Chromosome"/>
</dbReference>
<sequence>MFQSIAWPRVPHRAGTWLRQVRAVLPGAINERLIQFCGIQRSGNHAVINWIIAQQSLKTCFINGVNPRHNPWFNNWGIAYHNYDYWPRERDRTGALVSKQLLLCSYENQPLNHVFDPSFRLQRYVGGSRRRDSVLLLRDPYNTFASWFKAGWPLSEDTIYLWKQYAREYLGLSQQTPPGTVMIAFNQWFTQADYRQRLADALDLPFTDHGLDRITHHGGGSSFEQQVLQGKASHMKVLERFKGFLDHPDFIQIFRDPDLIDLSEQIFGPIPGTEMLTR</sequence>
<dbReference type="OrthoDB" id="453470at2"/>
<dbReference type="InterPro" id="IPR027417">
    <property type="entry name" value="P-loop_NTPase"/>
</dbReference>
<proteinExistence type="predicted"/>
<protein>
    <recommendedName>
        <fullName evidence="3">Sulfotransferase domain-containing protein</fullName>
    </recommendedName>
</protein>
<dbReference type="AlphaFoldDB" id="A0A1Z3HK89"/>
<reference evidence="1 2" key="1">
    <citation type="journal article" date="2016" name="Biochim. Biophys. Acta">
        <title>Characterization of red-shifted phycobilisomes isolated from the chlorophyll f-containing cyanobacterium Halomicronema hongdechloris.</title>
        <authorList>
            <person name="Li Y."/>
            <person name="Lin Y."/>
            <person name="Garvey C.J."/>
            <person name="Birch D."/>
            <person name="Corkery R.W."/>
            <person name="Loughlin P.C."/>
            <person name="Scheer H."/>
            <person name="Willows R.D."/>
            <person name="Chen M."/>
        </authorList>
    </citation>
    <scope>NUCLEOTIDE SEQUENCE [LARGE SCALE GENOMIC DNA]</scope>
    <source>
        <strain evidence="1 2">C2206</strain>
    </source>
</reference>
<dbReference type="Gene3D" id="3.40.50.300">
    <property type="entry name" value="P-loop containing nucleotide triphosphate hydrolases"/>
    <property type="match status" value="1"/>
</dbReference>
<dbReference type="SUPFAM" id="SSF52540">
    <property type="entry name" value="P-loop containing nucleoside triphosphate hydrolases"/>
    <property type="match status" value="1"/>
</dbReference>
<evidence type="ECO:0000313" key="1">
    <source>
        <dbReference type="EMBL" id="ASC70720.1"/>
    </source>
</evidence>
<gene>
    <name evidence="1" type="ORF">XM38_016650</name>
</gene>
<dbReference type="KEGG" id="hhg:XM38_016650"/>
<dbReference type="RefSeq" id="WP_080806027.1">
    <property type="nucleotide sequence ID" value="NZ_CP021983.2"/>
</dbReference>
<keyword evidence="2" id="KW-1185">Reference proteome</keyword>
<name>A0A1Z3HK89_9CYAN</name>
<accession>A0A1Z3HK89</accession>
<evidence type="ECO:0000313" key="2">
    <source>
        <dbReference type="Proteomes" id="UP000191901"/>
    </source>
</evidence>